<dbReference type="Pfam" id="PF07519">
    <property type="entry name" value="Tannase"/>
    <property type="match status" value="1"/>
</dbReference>
<reference evidence="9" key="1">
    <citation type="submission" date="2022-10" db="EMBL/GenBank/DDBJ databases">
        <title>Tapping the CABI collections for fungal endophytes: first genome assemblies for Collariella, Neodidymelliopsis, Ascochyta clinopodiicola, Didymella pomorum, Didymosphaeria variabile, Neocosmospora piperis and Neocucurbitaria cava.</title>
        <authorList>
            <person name="Hill R."/>
        </authorList>
    </citation>
    <scope>NUCLEOTIDE SEQUENCE</scope>
    <source>
        <strain evidence="9">IMI 355091</strain>
    </source>
</reference>
<dbReference type="PANTHER" id="PTHR33938:SF8">
    <property type="entry name" value="CARBOXYLIC ESTER HYDROLASE"/>
    <property type="match status" value="1"/>
</dbReference>
<dbReference type="Gene3D" id="3.40.50.1820">
    <property type="entry name" value="alpha/beta hydrolase"/>
    <property type="match status" value="1"/>
</dbReference>
<evidence type="ECO:0000256" key="5">
    <source>
        <dbReference type="ARBA" id="ARBA00022801"/>
    </source>
</evidence>
<sequence length="586" mass="63921">MMHFICSSILLASIVGVSIAVENASAPDQSAPYTPQCRSSTFLEGLQDHVSGSDLDMISVSATPQHDFTSIKGTPMQPALSGLSFCHVRTNITHRGTNDRVLIEVWLPLIYDEWNGRFQATGGAGFETGMFGAHLGQAIKDGWAAVSTNGGSGSDNKSRVKDGSWVLKNSTDGTLDWNLLHNFASRSLVDQIHIGKAITELYFGKAPHHSYWNGCSTGGRQGYMIAQKHPHLLDGILAVAPAINFVNIVTGDFWPQLVMQQQDKFLSNCEFEYFRQRAIDQCDILDGVRDSMLEDPDACEFDPFAIVGDEIECDGKHVDITLQMATVVDHILKGPKQVPWGPIFHGLSPGVHFEDLADIDIHEDGTRSQNPFGITQSWLKHAVLRNPSAKLDHLDITSYFGHWAQANYELGGLLNTADPDLTLLKSSGTKLLTWHGIDDRVIPYKNTVDYRKRVEGAMGGAHEVDQFYRLFLAPGVEHCGNGIGPIPYSALSTLVDWVENGEEPEILAAETTDARGEAVSRDLCAYPGKSKYMGLGDPNRASSWSCIGGTERPKAVLQDQASERIGNLLGGLADRFEGLGLGLSIG</sequence>
<evidence type="ECO:0000256" key="2">
    <source>
        <dbReference type="ARBA" id="ARBA00022487"/>
    </source>
</evidence>
<dbReference type="InterPro" id="IPR011118">
    <property type="entry name" value="Tannase/feruloyl_esterase"/>
</dbReference>
<gene>
    <name evidence="9" type="ORF">N0V91_006735</name>
</gene>
<keyword evidence="10" id="KW-1185">Reference proteome</keyword>
<dbReference type="AlphaFoldDB" id="A0A9W8ZAF7"/>
<keyword evidence="3" id="KW-0479">Metal-binding</keyword>
<proteinExistence type="inferred from homology"/>
<dbReference type="OrthoDB" id="3039123at2759"/>
<dbReference type="GO" id="GO:0046872">
    <property type="term" value="F:metal ion binding"/>
    <property type="evidence" value="ECO:0007669"/>
    <property type="project" value="UniProtKB-KW"/>
</dbReference>
<comment type="similarity">
    <text evidence="1 8">Belongs to the tannase family.</text>
</comment>
<keyword evidence="7" id="KW-1015">Disulfide bond</keyword>
<accession>A0A9W8ZAF7</accession>
<evidence type="ECO:0000313" key="9">
    <source>
        <dbReference type="EMBL" id="KAJ4403159.1"/>
    </source>
</evidence>
<keyword evidence="2" id="KW-0719">Serine esterase</keyword>
<evidence type="ECO:0000256" key="8">
    <source>
        <dbReference type="RuleBase" id="RU361238"/>
    </source>
</evidence>
<feature type="signal peptide" evidence="8">
    <location>
        <begin position="1"/>
        <end position="20"/>
    </location>
</feature>
<evidence type="ECO:0000256" key="4">
    <source>
        <dbReference type="ARBA" id="ARBA00022729"/>
    </source>
</evidence>
<dbReference type="EC" id="3.1.1.-" evidence="8"/>
<comment type="caution">
    <text evidence="9">The sequence shown here is derived from an EMBL/GenBank/DDBJ whole genome shotgun (WGS) entry which is preliminary data.</text>
</comment>
<evidence type="ECO:0000256" key="6">
    <source>
        <dbReference type="ARBA" id="ARBA00022837"/>
    </source>
</evidence>
<dbReference type="InterPro" id="IPR029058">
    <property type="entry name" value="AB_hydrolase_fold"/>
</dbReference>
<keyword evidence="6" id="KW-0106">Calcium</keyword>
<keyword evidence="4 8" id="KW-0732">Signal</keyword>
<name>A0A9W8ZAF7_9PLEO</name>
<evidence type="ECO:0000313" key="10">
    <source>
        <dbReference type="Proteomes" id="UP001140510"/>
    </source>
</evidence>
<organism evidence="9 10">
    <name type="scientific">Didymella pomorum</name>
    <dbReference type="NCBI Taxonomy" id="749634"/>
    <lineage>
        <taxon>Eukaryota</taxon>
        <taxon>Fungi</taxon>
        <taxon>Dikarya</taxon>
        <taxon>Ascomycota</taxon>
        <taxon>Pezizomycotina</taxon>
        <taxon>Dothideomycetes</taxon>
        <taxon>Pleosporomycetidae</taxon>
        <taxon>Pleosporales</taxon>
        <taxon>Pleosporineae</taxon>
        <taxon>Didymellaceae</taxon>
        <taxon>Didymella</taxon>
    </lineage>
</organism>
<evidence type="ECO:0000256" key="3">
    <source>
        <dbReference type="ARBA" id="ARBA00022723"/>
    </source>
</evidence>
<evidence type="ECO:0000256" key="7">
    <source>
        <dbReference type="ARBA" id="ARBA00023157"/>
    </source>
</evidence>
<dbReference type="GO" id="GO:0030600">
    <property type="term" value="F:feruloyl esterase activity"/>
    <property type="evidence" value="ECO:0007669"/>
    <property type="project" value="UniProtKB-ARBA"/>
</dbReference>
<dbReference type="EMBL" id="JAPEVA010000054">
    <property type="protein sequence ID" value="KAJ4403159.1"/>
    <property type="molecule type" value="Genomic_DNA"/>
</dbReference>
<evidence type="ECO:0000256" key="1">
    <source>
        <dbReference type="ARBA" id="ARBA00006249"/>
    </source>
</evidence>
<keyword evidence="5 8" id="KW-0378">Hydrolase</keyword>
<dbReference type="Proteomes" id="UP001140510">
    <property type="component" value="Unassembled WGS sequence"/>
</dbReference>
<feature type="chain" id="PRO_5041019268" description="Carboxylic ester hydrolase" evidence="8">
    <location>
        <begin position="21"/>
        <end position="586"/>
    </location>
</feature>
<dbReference type="SUPFAM" id="SSF53474">
    <property type="entry name" value="alpha/beta-Hydrolases"/>
    <property type="match status" value="1"/>
</dbReference>
<protein>
    <recommendedName>
        <fullName evidence="8">Carboxylic ester hydrolase</fullName>
        <ecNumber evidence="8">3.1.1.-</ecNumber>
    </recommendedName>
</protein>
<dbReference type="PANTHER" id="PTHR33938">
    <property type="entry name" value="FERULOYL ESTERASE B-RELATED"/>
    <property type="match status" value="1"/>
</dbReference>